<feature type="non-terminal residue" evidence="2">
    <location>
        <position position="150"/>
    </location>
</feature>
<evidence type="ECO:0000313" key="2">
    <source>
        <dbReference type="EMBL" id="SVB29242.1"/>
    </source>
</evidence>
<protein>
    <recommendedName>
        <fullName evidence="1">6-phosphogluconate dehydrogenase NADP-binding domain-containing protein</fullName>
    </recommendedName>
</protein>
<dbReference type="InterPro" id="IPR036291">
    <property type="entry name" value="NAD(P)-bd_dom_sf"/>
</dbReference>
<sequence length="150" mass="15970">MNLGFIGTGTMGNPMVRCLIDAGHRLTVHDVRREATTNLCEMGATWAESAREVGLASQAVFTSLPSPAEMETTVLDPDNGILAGLLTGGAYIDLTTNAPDVVRRIAEVCLSRGIEMLDAPVSGRPPRMTVMAGGDAATFEKYRPVFENMA</sequence>
<reference evidence="2" key="1">
    <citation type="submission" date="2018-05" db="EMBL/GenBank/DDBJ databases">
        <authorList>
            <person name="Lanie J.A."/>
            <person name="Ng W.-L."/>
            <person name="Kazmierczak K.M."/>
            <person name="Andrzejewski T.M."/>
            <person name="Davidsen T.M."/>
            <person name="Wayne K.J."/>
            <person name="Tettelin H."/>
            <person name="Glass J.I."/>
            <person name="Rusch D."/>
            <person name="Podicherti R."/>
            <person name="Tsui H.-C.T."/>
            <person name="Winkler M.E."/>
        </authorList>
    </citation>
    <scope>NUCLEOTIDE SEQUENCE</scope>
</reference>
<dbReference type="Gene3D" id="3.40.50.720">
    <property type="entry name" value="NAD(P)-binding Rossmann-like Domain"/>
    <property type="match status" value="1"/>
</dbReference>
<name>A0A382CTU0_9ZZZZ</name>
<dbReference type="EMBL" id="UINC01035980">
    <property type="protein sequence ID" value="SVB29242.1"/>
    <property type="molecule type" value="Genomic_DNA"/>
</dbReference>
<dbReference type="PANTHER" id="PTHR43060:SF15">
    <property type="entry name" value="3-HYDROXYISOBUTYRATE DEHYDROGENASE-LIKE 1, MITOCHONDRIAL-RELATED"/>
    <property type="match status" value="1"/>
</dbReference>
<dbReference type="InterPro" id="IPR006115">
    <property type="entry name" value="6PGDH_NADP-bd"/>
</dbReference>
<evidence type="ECO:0000259" key="1">
    <source>
        <dbReference type="Pfam" id="PF03446"/>
    </source>
</evidence>
<dbReference type="AlphaFoldDB" id="A0A382CTU0"/>
<proteinExistence type="predicted"/>
<accession>A0A382CTU0</accession>
<organism evidence="2">
    <name type="scientific">marine metagenome</name>
    <dbReference type="NCBI Taxonomy" id="408172"/>
    <lineage>
        <taxon>unclassified sequences</taxon>
        <taxon>metagenomes</taxon>
        <taxon>ecological metagenomes</taxon>
    </lineage>
</organism>
<gene>
    <name evidence="2" type="ORF">METZ01_LOCUS182096</name>
</gene>
<dbReference type="Pfam" id="PF03446">
    <property type="entry name" value="NAD_binding_2"/>
    <property type="match status" value="1"/>
</dbReference>
<dbReference type="GO" id="GO:0050661">
    <property type="term" value="F:NADP binding"/>
    <property type="evidence" value="ECO:0007669"/>
    <property type="project" value="InterPro"/>
</dbReference>
<dbReference type="SUPFAM" id="SSF51735">
    <property type="entry name" value="NAD(P)-binding Rossmann-fold domains"/>
    <property type="match status" value="1"/>
</dbReference>
<feature type="domain" description="6-phosphogluconate dehydrogenase NADP-binding" evidence="1">
    <location>
        <begin position="3"/>
        <end position="150"/>
    </location>
</feature>
<dbReference type="PANTHER" id="PTHR43060">
    <property type="entry name" value="3-HYDROXYISOBUTYRATE DEHYDROGENASE-LIKE 1, MITOCHONDRIAL-RELATED"/>
    <property type="match status" value="1"/>
</dbReference>